<dbReference type="InterPro" id="IPR050932">
    <property type="entry name" value="TM2D1-3-like"/>
</dbReference>
<proteinExistence type="predicted"/>
<reference evidence="7 8" key="1">
    <citation type="submission" date="2022-04" db="EMBL/GenBank/DDBJ databases">
        <title>Positive selection, recombination, and allopatry shape intraspecific diversity of widespread and dominant cyanobacteria.</title>
        <authorList>
            <person name="Wei J."/>
            <person name="Shu W."/>
            <person name="Hu C."/>
        </authorList>
    </citation>
    <scope>NUCLEOTIDE SEQUENCE [LARGE SCALE GENOMIC DNA]</scope>
    <source>
        <strain evidence="7 8">AS-A4</strain>
    </source>
</reference>
<evidence type="ECO:0000259" key="6">
    <source>
        <dbReference type="Pfam" id="PF05154"/>
    </source>
</evidence>
<keyword evidence="4 5" id="KW-0472">Membrane</keyword>
<feature type="transmembrane region" description="Helical" evidence="5">
    <location>
        <begin position="42"/>
        <end position="66"/>
    </location>
</feature>
<dbReference type="InterPro" id="IPR007829">
    <property type="entry name" value="TM2"/>
</dbReference>
<dbReference type="Proteomes" id="UP001476950">
    <property type="component" value="Unassembled WGS sequence"/>
</dbReference>
<protein>
    <submittedName>
        <fullName evidence="7">NINE protein</fullName>
    </submittedName>
</protein>
<dbReference type="PANTHER" id="PTHR21016:SF25">
    <property type="entry name" value="TM2 DOMAIN-CONTAINING PROTEIN DDB_G0277895-RELATED"/>
    <property type="match status" value="1"/>
</dbReference>
<name>A0ABV0KJ82_9CYAN</name>
<evidence type="ECO:0000256" key="5">
    <source>
        <dbReference type="SAM" id="Phobius"/>
    </source>
</evidence>
<keyword evidence="2 5" id="KW-0812">Transmembrane</keyword>
<evidence type="ECO:0000256" key="4">
    <source>
        <dbReference type="ARBA" id="ARBA00023136"/>
    </source>
</evidence>
<sequence>MKTNASQIGMNKAGTAYILWLGCLLQLHGLHRLYNGKILTGLLWMFSFGLFGFGQVIDLLLIPNMVDEHNTKLRARQGWLPDGSLPTQPVIQRVVTVDAKPVPPQPMPNSLVVKLLKAAEARGGNLSVTQGVMETGASFAEVEATLLQMVRTGYVEITNDPKTGVVTYEFKEL</sequence>
<organism evidence="7 8">
    <name type="scientific">Stenomitos frigidus AS-A4</name>
    <dbReference type="NCBI Taxonomy" id="2933935"/>
    <lineage>
        <taxon>Bacteria</taxon>
        <taxon>Bacillati</taxon>
        <taxon>Cyanobacteriota</taxon>
        <taxon>Cyanophyceae</taxon>
        <taxon>Leptolyngbyales</taxon>
        <taxon>Leptolyngbyaceae</taxon>
        <taxon>Stenomitos</taxon>
    </lineage>
</organism>
<feature type="domain" description="TM2" evidence="6">
    <location>
        <begin position="12"/>
        <end position="59"/>
    </location>
</feature>
<evidence type="ECO:0000256" key="3">
    <source>
        <dbReference type="ARBA" id="ARBA00022989"/>
    </source>
</evidence>
<keyword evidence="3 5" id="KW-1133">Transmembrane helix</keyword>
<comment type="subcellular location">
    <subcellularLocation>
        <location evidence="1">Membrane</location>
        <topology evidence="1">Multi-pass membrane protein</topology>
    </subcellularLocation>
</comment>
<dbReference type="PROSITE" id="PS51257">
    <property type="entry name" value="PROKAR_LIPOPROTEIN"/>
    <property type="match status" value="1"/>
</dbReference>
<dbReference type="RefSeq" id="WP_347240158.1">
    <property type="nucleotide sequence ID" value="NZ_JAMPLM010000010.1"/>
</dbReference>
<evidence type="ECO:0000256" key="1">
    <source>
        <dbReference type="ARBA" id="ARBA00004141"/>
    </source>
</evidence>
<evidence type="ECO:0000256" key="2">
    <source>
        <dbReference type="ARBA" id="ARBA00022692"/>
    </source>
</evidence>
<keyword evidence="8" id="KW-1185">Reference proteome</keyword>
<evidence type="ECO:0000313" key="8">
    <source>
        <dbReference type="Proteomes" id="UP001476950"/>
    </source>
</evidence>
<feature type="transmembrane region" description="Helical" evidence="5">
    <location>
        <begin position="12"/>
        <end position="30"/>
    </location>
</feature>
<dbReference type="EMBL" id="JAMPLM010000010">
    <property type="protein sequence ID" value="MEP1059318.1"/>
    <property type="molecule type" value="Genomic_DNA"/>
</dbReference>
<comment type="caution">
    <text evidence="7">The sequence shown here is derived from an EMBL/GenBank/DDBJ whole genome shotgun (WGS) entry which is preliminary data.</text>
</comment>
<dbReference type="PANTHER" id="PTHR21016">
    <property type="entry name" value="BETA-AMYLOID BINDING PROTEIN-RELATED"/>
    <property type="match status" value="1"/>
</dbReference>
<gene>
    <name evidence="7" type="ORF">NDI38_12795</name>
</gene>
<accession>A0ABV0KJ82</accession>
<dbReference type="Pfam" id="PF05154">
    <property type="entry name" value="TM2"/>
    <property type="match status" value="1"/>
</dbReference>
<evidence type="ECO:0000313" key="7">
    <source>
        <dbReference type="EMBL" id="MEP1059318.1"/>
    </source>
</evidence>